<dbReference type="RefSeq" id="WP_207656051.1">
    <property type="nucleotide sequence ID" value="NZ_CAMREZ010000001.1"/>
</dbReference>
<dbReference type="GO" id="GO:0004519">
    <property type="term" value="F:endonuclease activity"/>
    <property type="evidence" value="ECO:0007669"/>
    <property type="project" value="UniProtKB-KW"/>
</dbReference>
<dbReference type="GO" id="GO:0008270">
    <property type="term" value="F:zinc ion binding"/>
    <property type="evidence" value="ECO:0007669"/>
    <property type="project" value="InterPro"/>
</dbReference>
<organism evidence="2 3">
    <name type="scientific">Intestinimonas butyriciproducens</name>
    <dbReference type="NCBI Taxonomy" id="1297617"/>
    <lineage>
        <taxon>Bacteria</taxon>
        <taxon>Bacillati</taxon>
        <taxon>Bacillota</taxon>
        <taxon>Clostridia</taxon>
        <taxon>Eubacteriales</taxon>
        <taxon>Intestinimonas</taxon>
    </lineage>
</organism>
<evidence type="ECO:0000313" key="2">
    <source>
        <dbReference type="EMBL" id="PVY58726.1"/>
    </source>
</evidence>
<protein>
    <submittedName>
        <fullName evidence="2">HNH endonuclease</fullName>
    </submittedName>
</protein>
<feature type="domain" description="HNH nuclease" evidence="1">
    <location>
        <begin position="32"/>
        <end position="84"/>
    </location>
</feature>
<dbReference type="Proteomes" id="UP000245778">
    <property type="component" value="Unassembled WGS sequence"/>
</dbReference>
<dbReference type="GO" id="GO:0003676">
    <property type="term" value="F:nucleic acid binding"/>
    <property type="evidence" value="ECO:0007669"/>
    <property type="project" value="InterPro"/>
</dbReference>
<dbReference type="AlphaFoldDB" id="A0A2U1CCS0"/>
<dbReference type="InterPro" id="IPR002711">
    <property type="entry name" value="HNH"/>
</dbReference>
<dbReference type="CDD" id="cd00085">
    <property type="entry name" value="HNHc"/>
    <property type="match status" value="1"/>
</dbReference>
<accession>A0A2U1CCS0</accession>
<gene>
    <name evidence="2" type="ORF">C7373_10312</name>
</gene>
<dbReference type="SMART" id="SM00507">
    <property type="entry name" value="HNHc"/>
    <property type="match status" value="1"/>
</dbReference>
<comment type="caution">
    <text evidence="2">The sequence shown here is derived from an EMBL/GenBank/DDBJ whole genome shotgun (WGS) entry which is preliminary data.</text>
</comment>
<dbReference type="EMBL" id="QEKK01000003">
    <property type="protein sequence ID" value="PVY58726.1"/>
    <property type="molecule type" value="Genomic_DNA"/>
</dbReference>
<dbReference type="Pfam" id="PF01844">
    <property type="entry name" value="HNH"/>
    <property type="match status" value="1"/>
</dbReference>
<keyword evidence="2" id="KW-0255">Endonuclease</keyword>
<dbReference type="Gene3D" id="1.10.30.50">
    <property type="match status" value="1"/>
</dbReference>
<proteinExistence type="predicted"/>
<sequence>MDDDVTSKKGIYAYLMSGEEKHLSIRAFTESQKRAAYERQDGVCPVCKGQFAFEEMQGDHITPWSRGGKTIPENCKMLCADCNRRKSDI</sequence>
<keyword evidence="2" id="KW-0378">Hydrolase</keyword>
<keyword evidence="2" id="KW-0540">Nuclease</keyword>
<evidence type="ECO:0000259" key="1">
    <source>
        <dbReference type="SMART" id="SM00507"/>
    </source>
</evidence>
<evidence type="ECO:0000313" key="3">
    <source>
        <dbReference type="Proteomes" id="UP000245778"/>
    </source>
</evidence>
<name>A0A2U1CCS0_9FIRM</name>
<reference evidence="2 3" key="1">
    <citation type="submission" date="2018-04" db="EMBL/GenBank/DDBJ databases">
        <title>Genomic Encyclopedia of Type Strains, Phase IV (KMG-IV): sequencing the most valuable type-strain genomes for metagenomic binning, comparative biology and taxonomic classification.</title>
        <authorList>
            <person name="Goeker M."/>
        </authorList>
    </citation>
    <scope>NUCLEOTIDE SEQUENCE [LARGE SCALE GENOMIC DNA]</scope>
    <source>
        <strain evidence="2 3">DSM 26588</strain>
    </source>
</reference>
<dbReference type="InterPro" id="IPR003615">
    <property type="entry name" value="HNH_nuc"/>
</dbReference>